<evidence type="ECO:0000256" key="1">
    <source>
        <dbReference type="ARBA" id="ARBA00004123"/>
    </source>
</evidence>
<feature type="region of interest" description="Disordered" evidence="6">
    <location>
        <begin position="653"/>
        <end position="697"/>
    </location>
</feature>
<evidence type="ECO:0000256" key="4">
    <source>
        <dbReference type="ARBA" id="ARBA00023163"/>
    </source>
</evidence>
<evidence type="ECO:0000256" key="5">
    <source>
        <dbReference type="ARBA" id="ARBA00023242"/>
    </source>
</evidence>
<evidence type="ECO:0000313" key="8">
    <source>
        <dbReference type="EMBL" id="EEA05372.1"/>
    </source>
</evidence>
<gene>
    <name evidence="8" type="ORF">CMU_023770</name>
</gene>
<feature type="compositionally biased region" description="Polar residues" evidence="6">
    <location>
        <begin position="203"/>
        <end position="212"/>
    </location>
</feature>
<proteinExistence type="predicted"/>
<dbReference type="OrthoDB" id="342635at2759"/>
<feature type="region of interest" description="Disordered" evidence="6">
    <location>
        <begin position="1"/>
        <end position="65"/>
    </location>
</feature>
<dbReference type="Gene3D" id="1.20.5.2050">
    <property type="match status" value="1"/>
</dbReference>
<dbReference type="GO" id="GO:0003700">
    <property type="term" value="F:DNA-binding transcription factor activity"/>
    <property type="evidence" value="ECO:0007669"/>
    <property type="project" value="InterPro"/>
</dbReference>
<sequence length="697" mass="75427">MDSETKMKDGEIEQIKDEALGKVEGTAQTPQNFVIEDVDEGQFDDSCSSTTGASGGRDTSKSPQRCEEINTNEGVVVTAEENTSNCIKVDTSLSGYTDRAEPLNNTENNTCGNGNVEFLLRQKALDRANIFLRWNLLPQKYQIQEFLDMVQGKLNLGVISEKGYDYCLLYFELLRDGLVGPHLWSGITIDIIESMLSETRQTLSNGLTPPQTNKRRRSSVLNDTGNHVPLTHDEAQIPLHLLTQDKDRRFINDSDGEFISGEIQGTPVTSYRLSPSEGSEDNEDKVVMTASRGRSYNNLEWSGSHKKDNLECNTVPDIEKSENEEVTKSSENMTSDNENDGIGGNCTNSSSSRHDAVNRLLNPKSGCKGVSWSNRQMAWLAFWKEDNQRRSKTFSARKLGFEEAQRRAIEFLRHKREEVRMKTQAHLYEELPRVGNSTASNGSDTPKIQGRLSLASTSATTNNTPSFDLESLTNGHLVSGLDETNHGVIVNNVSNANAMLLGPQPGVIPNITQQGALTAAAAAAAHQMGLPFHMAALSSLPAGLPIDPAFSAAVAAAAASMSLGTPPSSGSNQSSTMTNFPQAATLTAANPFFMFSAAAAANSAANQNPSANPFSGTSSDNTTNTTAFMPWAPFLSANFLQARMFQHIPTTLAGIPETPNSTDQTISNNASRVSNTSTEKPSEEPPSTQGQITPLSA</sequence>
<dbReference type="GO" id="GO:0003677">
    <property type="term" value="F:DNA binding"/>
    <property type="evidence" value="ECO:0007669"/>
    <property type="project" value="UniProtKB-KW"/>
</dbReference>
<dbReference type="GO" id="GO:0005634">
    <property type="term" value="C:nucleus"/>
    <property type="evidence" value="ECO:0007669"/>
    <property type="project" value="UniProtKB-SubCell"/>
</dbReference>
<evidence type="ECO:0000313" key="9">
    <source>
        <dbReference type="Proteomes" id="UP000001460"/>
    </source>
</evidence>
<name>B6AC19_CRYMR</name>
<keyword evidence="4" id="KW-0804">Transcription</keyword>
<keyword evidence="2" id="KW-0805">Transcription regulation</keyword>
<dbReference type="GeneID" id="6994764"/>
<evidence type="ECO:0000256" key="3">
    <source>
        <dbReference type="ARBA" id="ARBA00023125"/>
    </source>
</evidence>
<protein>
    <submittedName>
        <fullName evidence="8">AP2 domain-containing protein</fullName>
    </submittedName>
</protein>
<dbReference type="eggNOG" id="ENOG502SDS6">
    <property type="taxonomic scope" value="Eukaryota"/>
</dbReference>
<dbReference type="EMBL" id="DS989727">
    <property type="protein sequence ID" value="EEA05372.1"/>
    <property type="molecule type" value="Genomic_DNA"/>
</dbReference>
<comment type="subcellular location">
    <subcellularLocation>
        <location evidence="1">Nucleus</location>
    </subcellularLocation>
</comment>
<keyword evidence="9" id="KW-1185">Reference proteome</keyword>
<dbReference type="InterPro" id="IPR001471">
    <property type="entry name" value="AP2/ERF_dom"/>
</dbReference>
<dbReference type="AlphaFoldDB" id="B6AC19"/>
<dbReference type="STRING" id="441375.B6AC19"/>
<feature type="region of interest" description="Disordered" evidence="6">
    <location>
        <begin position="203"/>
        <end position="229"/>
    </location>
</feature>
<dbReference type="OMA" id="ENTSNCI"/>
<evidence type="ECO:0000256" key="2">
    <source>
        <dbReference type="ARBA" id="ARBA00023015"/>
    </source>
</evidence>
<dbReference type="Proteomes" id="UP000001460">
    <property type="component" value="Unassembled WGS sequence"/>
</dbReference>
<feature type="region of interest" description="Disordered" evidence="6">
    <location>
        <begin position="320"/>
        <end position="353"/>
    </location>
</feature>
<keyword evidence="3" id="KW-0238">DNA-binding</keyword>
<reference evidence="8" key="1">
    <citation type="submission" date="2008-06" db="EMBL/GenBank/DDBJ databases">
        <authorList>
            <person name="Lorenzi H."/>
            <person name="Inman J."/>
            <person name="Miller J."/>
            <person name="Schobel S."/>
            <person name="Amedeo P."/>
            <person name="Caler E.V."/>
            <person name="da Silva J."/>
        </authorList>
    </citation>
    <scope>NUCLEOTIDE SEQUENCE [LARGE SCALE GENOMIC DNA]</scope>
    <source>
        <strain evidence="8">RN66</strain>
    </source>
</reference>
<dbReference type="VEuPathDB" id="CryptoDB:CMU_023770"/>
<evidence type="ECO:0000256" key="6">
    <source>
        <dbReference type="SAM" id="MobiDB-lite"/>
    </source>
</evidence>
<feature type="domain" description="AP2/ERF" evidence="7">
    <location>
        <begin position="366"/>
        <end position="416"/>
    </location>
</feature>
<keyword evidence="5" id="KW-0539">Nucleus</keyword>
<feature type="compositionally biased region" description="Basic and acidic residues" evidence="6">
    <location>
        <begin position="1"/>
        <end position="21"/>
    </location>
</feature>
<feature type="compositionally biased region" description="Polar residues" evidence="6">
    <location>
        <begin position="658"/>
        <end position="697"/>
    </location>
</feature>
<organism evidence="8 9">
    <name type="scientific">Cryptosporidium muris (strain RN66)</name>
    <dbReference type="NCBI Taxonomy" id="441375"/>
    <lineage>
        <taxon>Eukaryota</taxon>
        <taxon>Sar</taxon>
        <taxon>Alveolata</taxon>
        <taxon>Apicomplexa</taxon>
        <taxon>Conoidasida</taxon>
        <taxon>Coccidia</taxon>
        <taxon>Eucoccidiorida</taxon>
        <taxon>Eimeriorina</taxon>
        <taxon>Cryptosporidiidae</taxon>
        <taxon>Cryptosporidium</taxon>
    </lineage>
</organism>
<accession>B6AC19</accession>
<evidence type="ECO:0000259" key="7">
    <source>
        <dbReference type="Pfam" id="PF00847"/>
    </source>
</evidence>
<dbReference type="Pfam" id="PF00847">
    <property type="entry name" value="AP2"/>
    <property type="match status" value="1"/>
</dbReference>
<dbReference type="RefSeq" id="XP_002139721.1">
    <property type="nucleotide sequence ID" value="XM_002139685.1"/>
</dbReference>